<name>A0A2H5Y4T1_9CHLR</name>
<dbReference type="AlphaFoldDB" id="A0A2H5Y4T1"/>
<gene>
    <name evidence="1" type="ORF">HRbin22_00699</name>
</gene>
<dbReference type="EMBL" id="BEHY01000010">
    <property type="protein sequence ID" value="GBD08459.1"/>
    <property type="molecule type" value="Genomic_DNA"/>
</dbReference>
<evidence type="ECO:0008006" key="3">
    <source>
        <dbReference type="Google" id="ProtNLM"/>
    </source>
</evidence>
<dbReference type="PANTHER" id="PTHR39550">
    <property type="entry name" value="SLL0658 PROTEIN"/>
    <property type="match status" value="1"/>
</dbReference>
<dbReference type="PANTHER" id="PTHR39550:SF1">
    <property type="entry name" value="SLL0658 PROTEIN"/>
    <property type="match status" value="1"/>
</dbReference>
<proteinExistence type="predicted"/>
<evidence type="ECO:0000313" key="1">
    <source>
        <dbReference type="EMBL" id="GBD08459.1"/>
    </source>
</evidence>
<accession>A0A2H5Y4T1</accession>
<sequence length="167" mass="17937">MSAVSNASPLIALARIGRFTLLHDLFDYILVPVAVWQEVVAQGTDRPGSAECEAAADAGWLECQAIQDTWAATLLQAHLGPGESEVIVLARESSAEWLLMDDDLGRAYALRLGLPVKGTVGILVAASHAGLIQDLQEALDALRLEGFRISDHLYSRVLREARHAGLG</sequence>
<dbReference type="InterPro" id="IPR021799">
    <property type="entry name" value="PIN-like_prokaryotic"/>
</dbReference>
<dbReference type="Pfam" id="PF11848">
    <property type="entry name" value="DUF3368"/>
    <property type="match status" value="1"/>
</dbReference>
<organism evidence="1 2">
    <name type="scientific">Candidatus Thermoflexus japonica</name>
    <dbReference type="NCBI Taxonomy" id="2035417"/>
    <lineage>
        <taxon>Bacteria</taxon>
        <taxon>Bacillati</taxon>
        <taxon>Chloroflexota</taxon>
        <taxon>Thermoflexia</taxon>
        <taxon>Thermoflexales</taxon>
        <taxon>Thermoflexaceae</taxon>
        <taxon>Thermoflexus</taxon>
    </lineage>
</organism>
<protein>
    <recommendedName>
        <fullName evidence="3">DUF3368 domain-containing protein</fullName>
    </recommendedName>
</protein>
<comment type="caution">
    <text evidence="1">The sequence shown here is derived from an EMBL/GenBank/DDBJ whole genome shotgun (WGS) entry which is preliminary data.</text>
</comment>
<reference evidence="2" key="1">
    <citation type="submission" date="2017-09" db="EMBL/GenBank/DDBJ databases">
        <title>Metaegenomics of thermophilic ammonia-oxidizing enrichment culture.</title>
        <authorList>
            <person name="Kato S."/>
            <person name="Suzuki K."/>
        </authorList>
    </citation>
    <scope>NUCLEOTIDE SEQUENCE [LARGE SCALE GENOMIC DNA]</scope>
</reference>
<dbReference type="Proteomes" id="UP000236642">
    <property type="component" value="Unassembled WGS sequence"/>
</dbReference>
<evidence type="ECO:0000313" key="2">
    <source>
        <dbReference type="Proteomes" id="UP000236642"/>
    </source>
</evidence>